<gene>
    <name evidence="2" type="ORF">GCM10009769_18150</name>
    <name evidence="3" type="ORF">JOE58_002719</name>
</gene>
<comment type="caution">
    <text evidence="2">The sequence shown here is derived from an EMBL/GenBank/DDBJ whole genome shotgun (WGS) entry which is preliminary data.</text>
</comment>
<dbReference type="InterPro" id="IPR053144">
    <property type="entry name" value="Acetyltransferase_Butenolide"/>
</dbReference>
<dbReference type="PANTHER" id="PTHR43233">
    <property type="entry name" value="FAMILY N-ACETYLTRANSFERASE, PUTATIVE (AFU_ORTHOLOGUE AFUA_6G03350)-RELATED"/>
    <property type="match status" value="1"/>
</dbReference>
<dbReference type="InterPro" id="IPR000182">
    <property type="entry name" value="GNAT_dom"/>
</dbReference>
<dbReference type="Gene3D" id="3.40.630.30">
    <property type="match status" value="1"/>
</dbReference>
<reference evidence="3 5" key="3">
    <citation type="submission" date="2021-01" db="EMBL/GenBank/DDBJ databases">
        <title>Sequencing the genomes of 1000 actinobacteria strains.</title>
        <authorList>
            <person name="Klenk H.-P."/>
        </authorList>
    </citation>
    <scope>NUCLEOTIDE SEQUENCE [LARGE SCALE GENOMIC DNA]</scope>
    <source>
        <strain evidence="3 5">DSM 20542</strain>
    </source>
</reference>
<proteinExistence type="predicted"/>
<evidence type="ECO:0000313" key="3">
    <source>
        <dbReference type="EMBL" id="MBM7803468.1"/>
    </source>
</evidence>
<dbReference type="RefSeq" id="WP_175327991.1">
    <property type="nucleotide sequence ID" value="NZ_BMOI01000006.1"/>
</dbReference>
<feature type="domain" description="N-acetyltransferase" evidence="1">
    <location>
        <begin position="1"/>
        <end position="137"/>
    </location>
</feature>
<dbReference type="AlphaFoldDB" id="A0A8H9G9W8"/>
<reference evidence="2" key="1">
    <citation type="journal article" date="2014" name="Int. J. Syst. Evol. Microbiol.">
        <title>Complete genome sequence of Corynebacterium casei LMG S-19264T (=DSM 44701T), isolated from a smear-ripened cheese.</title>
        <authorList>
            <consortium name="US DOE Joint Genome Institute (JGI-PGF)"/>
            <person name="Walter F."/>
            <person name="Albersmeier A."/>
            <person name="Kalinowski J."/>
            <person name="Ruckert C."/>
        </authorList>
    </citation>
    <scope>NUCLEOTIDE SEQUENCE</scope>
    <source>
        <strain evidence="2">JCM 1480</strain>
    </source>
</reference>
<dbReference type="SUPFAM" id="SSF55729">
    <property type="entry name" value="Acyl-CoA N-acyltransferases (Nat)"/>
    <property type="match status" value="1"/>
</dbReference>
<dbReference type="EMBL" id="JAFBCG010000001">
    <property type="protein sequence ID" value="MBM7803468.1"/>
    <property type="molecule type" value="Genomic_DNA"/>
</dbReference>
<evidence type="ECO:0000313" key="5">
    <source>
        <dbReference type="Proteomes" id="UP000746584"/>
    </source>
</evidence>
<dbReference type="PROSITE" id="PS51186">
    <property type="entry name" value="GNAT"/>
    <property type="match status" value="1"/>
</dbReference>
<protein>
    <submittedName>
        <fullName evidence="2 3">N-acetyltransferase</fullName>
    </submittedName>
</protein>
<sequence length="137" mass="15101">MVTIAWTVPGPDELVELYRSVGWSAYTRDRDLLVAAVAGSHGVVTAREDGVLVGLDRTVSDGATILYVQDVLVHPDHQRTGVGRALLGEVRHRYAHVRQTVLLTDDEPGQRAFYESLGFVEAHDVAPDPLRSFVLLR</sequence>
<dbReference type="GO" id="GO:0016747">
    <property type="term" value="F:acyltransferase activity, transferring groups other than amino-acyl groups"/>
    <property type="evidence" value="ECO:0007669"/>
    <property type="project" value="InterPro"/>
</dbReference>
<keyword evidence="5" id="KW-1185">Reference proteome</keyword>
<dbReference type="CDD" id="cd04301">
    <property type="entry name" value="NAT_SF"/>
    <property type="match status" value="1"/>
</dbReference>
<evidence type="ECO:0000313" key="2">
    <source>
        <dbReference type="EMBL" id="GGL00314.1"/>
    </source>
</evidence>
<dbReference type="EMBL" id="BMOI01000006">
    <property type="protein sequence ID" value="GGL00314.1"/>
    <property type="molecule type" value="Genomic_DNA"/>
</dbReference>
<evidence type="ECO:0000313" key="4">
    <source>
        <dbReference type="Proteomes" id="UP000648535"/>
    </source>
</evidence>
<name>A0A8H9G9W8_9MICO</name>
<dbReference type="PANTHER" id="PTHR43233:SF1">
    <property type="entry name" value="FAMILY N-ACETYLTRANSFERASE, PUTATIVE (AFU_ORTHOLOGUE AFUA_6G03350)-RELATED"/>
    <property type="match status" value="1"/>
</dbReference>
<evidence type="ECO:0000259" key="1">
    <source>
        <dbReference type="PROSITE" id="PS51186"/>
    </source>
</evidence>
<dbReference type="Proteomes" id="UP000746584">
    <property type="component" value="Unassembled WGS sequence"/>
</dbReference>
<organism evidence="2 4">
    <name type="scientific">Curtobacterium luteum</name>
    <dbReference type="NCBI Taxonomy" id="33881"/>
    <lineage>
        <taxon>Bacteria</taxon>
        <taxon>Bacillati</taxon>
        <taxon>Actinomycetota</taxon>
        <taxon>Actinomycetes</taxon>
        <taxon>Micrococcales</taxon>
        <taxon>Microbacteriaceae</taxon>
        <taxon>Curtobacterium</taxon>
    </lineage>
</organism>
<keyword evidence="2" id="KW-0808">Transferase</keyword>
<reference evidence="2" key="2">
    <citation type="submission" date="2020-09" db="EMBL/GenBank/DDBJ databases">
        <authorList>
            <person name="Sun Q."/>
            <person name="Ohkuma M."/>
        </authorList>
    </citation>
    <scope>NUCLEOTIDE SEQUENCE</scope>
    <source>
        <strain evidence="2">JCM 1480</strain>
    </source>
</reference>
<dbReference type="Proteomes" id="UP000648535">
    <property type="component" value="Unassembled WGS sequence"/>
</dbReference>
<dbReference type="Pfam" id="PF13508">
    <property type="entry name" value="Acetyltransf_7"/>
    <property type="match status" value="1"/>
</dbReference>
<dbReference type="InterPro" id="IPR016181">
    <property type="entry name" value="Acyl_CoA_acyltransferase"/>
</dbReference>
<accession>A0A8H9G9W8</accession>